<sequence length="44" mass="5151">MFQSLVGFKINWNEVSAILQDLADEFQSLVGFKINWNGLTWVYQ</sequence>
<comment type="caution">
    <text evidence="1">The sequence shown here is derived from an EMBL/GenBank/DDBJ whole genome shotgun (WGS) entry which is preliminary data.</text>
</comment>
<accession>I4HG35</accession>
<dbReference type="HOGENOM" id="CLU_209764_0_0_3"/>
<proteinExistence type="predicted"/>
<protein>
    <submittedName>
        <fullName evidence="1">Uncharacterized protein</fullName>
    </submittedName>
</protein>
<dbReference type="Proteomes" id="UP000005291">
    <property type="component" value="Unassembled WGS sequence"/>
</dbReference>
<dbReference type="EMBL" id="CAIN01000021">
    <property type="protein sequence ID" value="CCI21009.1"/>
    <property type="molecule type" value="Genomic_DNA"/>
</dbReference>
<gene>
    <name evidence="1" type="ORF">MICAG_1170016</name>
</gene>
<reference evidence="1 2" key="1">
    <citation type="submission" date="2012-04" db="EMBL/GenBank/DDBJ databases">
        <authorList>
            <person name="Genoscope - CEA"/>
        </authorList>
    </citation>
    <scope>NUCLEOTIDE SEQUENCE [LARGE SCALE GENOMIC DNA]</scope>
    <source>
        <strain evidence="1 2">9808</strain>
    </source>
</reference>
<name>I4HG35_MICAE</name>
<dbReference type="AlphaFoldDB" id="I4HG35"/>
<evidence type="ECO:0000313" key="1">
    <source>
        <dbReference type="EMBL" id="CCI21009.1"/>
    </source>
</evidence>
<evidence type="ECO:0000313" key="2">
    <source>
        <dbReference type="Proteomes" id="UP000005291"/>
    </source>
</evidence>
<organism evidence="1 2">
    <name type="scientific">Microcystis aeruginosa PCC 9808</name>
    <dbReference type="NCBI Taxonomy" id="1160284"/>
    <lineage>
        <taxon>Bacteria</taxon>
        <taxon>Bacillati</taxon>
        <taxon>Cyanobacteriota</taxon>
        <taxon>Cyanophyceae</taxon>
        <taxon>Oscillatoriophycideae</taxon>
        <taxon>Chroococcales</taxon>
        <taxon>Microcystaceae</taxon>
        <taxon>Microcystis</taxon>
    </lineage>
</organism>